<dbReference type="InterPro" id="IPR018660">
    <property type="entry name" value="MliC"/>
</dbReference>
<comment type="caution">
    <text evidence="7">The sequence shown here is derived from an EMBL/GenBank/DDBJ whole genome shotgun (WGS) entry which is preliminary data.</text>
</comment>
<dbReference type="Pfam" id="PF09864">
    <property type="entry name" value="MliC"/>
    <property type="match status" value="1"/>
</dbReference>
<evidence type="ECO:0000256" key="5">
    <source>
        <dbReference type="SAM" id="MobiDB-lite"/>
    </source>
</evidence>
<dbReference type="RefSeq" id="WP_203236289.1">
    <property type="nucleotide sequence ID" value="NZ_BPQH01000002.1"/>
</dbReference>
<keyword evidence="3" id="KW-0564">Palmitate</keyword>
<evidence type="ECO:0000256" key="1">
    <source>
        <dbReference type="ARBA" id="ARBA00022729"/>
    </source>
</evidence>
<evidence type="ECO:0000259" key="6">
    <source>
        <dbReference type="Pfam" id="PF09864"/>
    </source>
</evidence>
<dbReference type="Proteomes" id="UP001055167">
    <property type="component" value="Unassembled WGS sequence"/>
</dbReference>
<accession>A0ABQ4QSE8</accession>
<gene>
    <name evidence="7" type="ORF">OPKNFCMD_0965</name>
</gene>
<evidence type="ECO:0000313" key="8">
    <source>
        <dbReference type="Proteomes" id="UP001055167"/>
    </source>
</evidence>
<reference evidence="7" key="2">
    <citation type="submission" date="2021-08" db="EMBL/GenBank/DDBJ databases">
        <authorList>
            <person name="Tani A."/>
            <person name="Ola A."/>
            <person name="Ogura Y."/>
            <person name="Katsura K."/>
            <person name="Hayashi T."/>
        </authorList>
    </citation>
    <scope>NUCLEOTIDE SEQUENCE</scope>
    <source>
        <strain evidence="7">KCTC 52305</strain>
    </source>
</reference>
<reference evidence="7" key="1">
    <citation type="journal article" date="2021" name="Front. Microbiol.">
        <title>Comprehensive Comparative Genomics and Phenotyping of Methylobacterium Species.</title>
        <authorList>
            <person name="Alessa O."/>
            <person name="Ogura Y."/>
            <person name="Fujitani Y."/>
            <person name="Takami H."/>
            <person name="Hayashi T."/>
            <person name="Sahin N."/>
            <person name="Tani A."/>
        </authorList>
    </citation>
    <scope>NUCLEOTIDE SEQUENCE</scope>
    <source>
        <strain evidence="7">KCTC 52305</strain>
    </source>
</reference>
<keyword evidence="8" id="KW-1185">Reference proteome</keyword>
<evidence type="ECO:0000256" key="3">
    <source>
        <dbReference type="ARBA" id="ARBA00023139"/>
    </source>
</evidence>
<keyword evidence="2" id="KW-0472">Membrane</keyword>
<keyword evidence="4" id="KW-0449">Lipoprotein</keyword>
<evidence type="ECO:0000256" key="2">
    <source>
        <dbReference type="ARBA" id="ARBA00023136"/>
    </source>
</evidence>
<proteinExistence type="predicted"/>
<organism evidence="7 8">
    <name type="scientific">Methylobacterium crusticola</name>
    <dbReference type="NCBI Taxonomy" id="1697972"/>
    <lineage>
        <taxon>Bacteria</taxon>
        <taxon>Pseudomonadati</taxon>
        <taxon>Pseudomonadota</taxon>
        <taxon>Alphaproteobacteria</taxon>
        <taxon>Hyphomicrobiales</taxon>
        <taxon>Methylobacteriaceae</taxon>
        <taxon>Methylobacterium</taxon>
    </lineage>
</organism>
<evidence type="ECO:0000256" key="4">
    <source>
        <dbReference type="ARBA" id="ARBA00023288"/>
    </source>
</evidence>
<keyword evidence="1" id="KW-0732">Signal</keyword>
<protein>
    <recommendedName>
        <fullName evidence="6">C-type lysozyme inhibitor domain-containing protein</fullName>
    </recommendedName>
</protein>
<feature type="domain" description="C-type lysozyme inhibitor" evidence="6">
    <location>
        <begin position="48"/>
        <end position="113"/>
    </location>
</feature>
<sequence>MAHATSRGGSLLLGILIGILPQAGAGAAEAERVRPRIMEAAAPNRVEFLCPGETTMVVEFSGTDQSRAARVVPAGGEAVTLPEQPSGSGFRYGDGTRELRGKGREVTWTDQSGRPVVCTEKADTAPPGAR</sequence>
<feature type="region of interest" description="Disordered" evidence="5">
    <location>
        <begin position="110"/>
        <end position="130"/>
    </location>
</feature>
<dbReference type="Gene3D" id="2.40.128.200">
    <property type="match status" value="1"/>
</dbReference>
<dbReference type="SUPFAM" id="SSF141488">
    <property type="entry name" value="YdhA-like"/>
    <property type="match status" value="1"/>
</dbReference>
<dbReference type="InterPro" id="IPR036328">
    <property type="entry name" value="MliC_sf"/>
</dbReference>
<name>A0ABQ4QSE8_9HYPH</name>
<evidence type="ECO:0000313" key="7">
    <source>
        <dbReference type="EMBL" id="GJD48248.1"/>
    </source>
</evidence>
<dbReference type="EMBL" id="BPQH01000002">
    <property type="protein sequence ID" value="GJD48248.1"/>
    <property type="molecule type" value="Genomic_DNA"/>
</dbReference>